<evidence type="ECO:0000259" key="2">
    <source>
        <dbReference type="SMART" id="SM00328"/>
    </source>
</evidence>
<name>A0A481MSN0_9ANNE</name>
<dbReference type="InterPro" id="IPR017943">
    <property type="entry name" value="Bactericidal_perm-incr_a/b_dom"/>
</dbReference>
<protein>
    <submittedName>
        <fullName evidence="3">BPI protein 3</fullName>
    </submittedName>
</protein>
<dbReference type="Pfam" id="PF01273">
    <property type="entry name" value="LBP_BPI_CETP"/>
    <property type="match status" value="1"/>
</dbReference>
<feature type="signal peptide" evidence="1">
    <location>
        <begin position="1"/>
        <end position="20"/>
    </location>
</feature>
<organism evidence="3">
    <name type="scientific">Perinereis linea</name>
    <dbReference type="NCBI Taxonomy" id="2507842"/>
    <lineage>
        <taxon>Eukaryota</taxon>
        <taxon>Metazoa</taxon>
        <taxon>Spiralia</taxon>
        <taxon>Lophotrochozoa</taxon>
        <taxon>Annelida</taxon>
        <taxon>Polychaeta</taxon>
        <taxon>Errantia</taxon>
        <taxon>Phyllodocida</taxon>
        <taxon>Nereididae</taxon>
        <taxon>Perinereis</taxon>
    </lineage>
</organism>
<dbReference type="EMBL" id="MH181389">
    <property type="protein sequence ID" value="QAU32337.1"/>
    <property type="molecule type" value="mRNA"/>
</dbReference>
<keyword evidence="1" id="KW-0732">Signal</keyword>
<proteinExistence type="evidence at transcript level"/>
<evidence type="ECO:0000313" key="3">
    <source>
        <dbReference type="EMBL" id="QAU32337.1"/>
    </source>
</evidence>
<dbReference type="InterPro" id="IPR032942">
    <property type="entry name" value="BPI/LBP/Plunc"/>
</dbReference>
<dbReference type="GO" id="GO:0008289">
    <property type="term" value="F:lipid binding"/>
    <property type="evidence" value="ECO:0007669"/>
    <property type="project" value="InterPro"/>
</dbReference>
<dbReference type="PANTHER" id="PTHR10504">
    <property type="entry name" value="BACTERICIDAL PERMEABILITY-INCREASING BPI PROTEIN-RELATED"/>
    <property type="match status" value="1"/>
</dbReference>
<dbReference type="Gene3D" id="3.15.10.10">
    <property type="entry name" value="Bactericidal permeability-increasing protein, domain 1"/>
    <property type="match status" value="1"/>
</dbReference>
<dbReference type="AlphaFoldDB" id="A0A481MSN0"/>
<feature type="chain" id="PRO_5019777344" evidence="1">
    <location>
        <begin position="21"/>
        <end position="270"/>
    </location>
</feature>
<accession>A0A481MSN0</accession>
<dbReference type="SMART" id="SM00328">
    <property type="entry name" value="BPI1"/>
    <property type="match status" value="1"/>
</dbReference>
<reference evidence="3" key="1">
    <citation type="submission" date="2018-04" db="EMBL/GenBank/DDBJ databases">
        <authorList>
            <person name="Bae J.-S."/>
            <person name="Park C.-I."/>
        </authorList>
    </citation>
    <scope>NUCLEOTIDE SEQUENCE</scope>
</reference>
<dbReference type="SUPFAM" id="SSF55394">
    <property type="entry name" value="Bactericidal permeability-increasing protein, BPI"/>
    <property type="match status" value="1"/>
</dbReference>
<dbReference type="PANTHER" id="PTHR10504:SF131">
    <property type="entry name" value="BPI2 DOMAIN-CONTAINING PROTEIN"/>
    <property type="match status" value="1"/>
</dbReference>
<dbReference type="GO" id="GO:0005615">
    <property type="term" value="C:extracellular space"/>
    <property type="evidence" value="ECO:0007669"/>
    <property type="project" value="TreeGrafter"/>
</dbReference>
<dbReference type="InterPro" id="IPR017942">
    <property type="entry name" value="Lipid-bd_serum_glycop_N"/>
</dbReference>
<sequence>MWRPVAVTFFLTELIVITASFNDGITIQVPASLLQSNGEKVTKNLESYLPGTEFPDMDGEADLSVGYLFYHLSGMRMLTFGIPHTSIDIIPGVGIRASINSLHLSICGNWSYETLLGLGGDGHFVVNISGVDITFTFTLESDGEGQPNASMVSCSSSVQEVIVETHQWFTNMFSDQIADNIIYQMSTEICNGTTHGLADVRGMIQQYLSIEVIPDWFVDLSLAEPPVFSYGYMSLKSKAQVFVSPNCDATPPCEQKPKQEARHLDRTNCP</sequence>
<evidence type="ECO:0000256" key="1">
    <source>
        <dbReference type="SAM" id="SignalP"/>
    </source>
</evidence>
<feature type="domain" description="Lipid-binding serum glycoprotein N-terminal" evidence="2">
    <location>
        <begin position="28"/>
        <end position="246"/>
    </location>
</feature>